<evidence type="ECO:0008006" key="5">
    <source>
        <dbReference type="Google" id="ProtNLM"/>
    </source>
</evidence>
<feature type="region of interest" description="Disordered" evidence="1">
    <location>
        <begin position="32"/>
        <end position="57"/>
    </location>
</feature>
<evidence type="ECO:0000256" key="2">
    <source>
        <dbReference type="SAM" id="SignalP"/>
    </source>
</evidence>
<evidence type="ECO:0000313" key="4">
    <source>
        <dbReference type="Proteomes" id="UP000051952"/>
    </source>
</evidence>
<reference evidence="4" key="1">
    <citation type="submission" date="2015-09" db="EMBL/GenBank/DDBJ databases">
        <authorList>
            <consortium name="Pathogen Informatics"/>
        </authorList>
    </citation>
    <scope>NUCLEOTIDE SEQUENCE [LARGE SCALE GENOMIC DNA]</scope>
    <source>
        <strain evidence="4">Lake Konstanz</strain>
    </source>
</reference>
<feature type="compositionally biased region" description="Polar residues" evidence="1">
    <location>
        <begin position="71"/>
        <end position="85"/>
    </location>
</feature>
<feature type="chain" id="PRO_5006622263" description="Membrane-associated protein" evidence="2">
    <location>
        <begin position="18"/>
        <end position="217"/>
    </location>
</feature>
<dbReference type="EMBL" id="CYKH01001674">
    <property type="protein sequence ID" value="CUG88806.1"/>
    <property type="molecule type" value="Genomic_DNA"/>
</dbReference>
<keyword evidence="2" id="KW-0732">Signal</keyword>
<proteinExistence type="predicted"/>
<dbReference type="VEuPathDB" id="TriTrypDB:BSAL_17380"/>
<dbReference type="AlphaFoldDB" id="A0A0S4JF60"/>
<dbReference type="Proteomes" id="UP000051952">
    <property type="component" value="Unassembled WGS sequence"/>
</dbReference>
<gene>
    <name evidence="3" type="ORF">BSAL_17380</name>
</gene>
<sequence length="217" mass="22308">MMSFLVCPLICLHSTLPQRKTKAIIRFTYPSPSTRHHHERKYVPTVPHDSCSTAAPTSSVLHGSQWCSTNGGPATSADANGSSGPPTDDGLHARTSASCANSRGSIATAATNDGLRHHCHGTSADHPTSTYYGRSTAASTTNADPVASASHANCPNGGYSPCRRLLLSACNCTSSTVGDTPTRVASCVVGHRCLHDAAGVVGLMGDLLGRGGGQATP</sequence>
<evidence type="ECO:0000313" key="3">
    <source>
        <dbReference type="EMBL" id="CUG88806.1"/>
    </source>
</evidence>
<feature type="signal peptide" evidence="2">
    <location>
        <begin position="1"/>
        <end position="17"/>
    </location>
</feature>
<evidence type="ECO:0000256" key="1">
    <source>
        <dbReference type="SAM" id="MobiDB-lite"/>
    </source>
</evidence>
<accession>A0A0S4JF60</accession>
<organism evidence="3 4">
    <name type="scientific">Bodo saltans</name>
    <name type="common">Flagellated protozoan</name>
    <dbReference type="NCBI Taxonomy" id="75058"/>
    <lineage>
        <taxon>Eukaryota</taxon>
        <taxon>Discoba</taxon>
        <taxon>Euglenozoa</taxon>
        <taxon>Kinetoplastea</taxon>
        <taxon>Metakinetoplastina</taxon>
        <taxon>Eubodonida</taxon>
        <taxon>Bodonidae</taxon>
        <taxon>Bodo</taxon>
    </lineage>
</organism>
<name>A0A0S4JF60_BODSA</name>
<protein>
    <recommendedName>
        <fullName evidence="5">Membrane-associated protein</fullName>
    </recommendedName>
</protein>
<feature type="region of interest" description="Disordered" evidence="1">
    <location>
        <begin position="71"/>
        <end position="95"/>
    </location>
</feature>
<keyword evidence="4" id="KW-1185">Reference proteome</keyword>